<dbReference type="SMART" id="SM00184">
    <property type="entry name" value="RING"/>
    <property type="match status" value="1"/>
</dbReference>
<reference evidence="9" key="1">
    <citation type="submission" date="2025-08" db="UniProtKB">
        <authorList>
            <consortium name="RefSeq"/>
        </authorList>
    </citation>
    <scope>IDENTIFICATION</scope>
</reference>
<dbReference type="GeneID" id="100196996"/>
<feature type="domain" description="CTCHY-type" evidence="7">
    <location>
        <begin position="66"/>
        <end position="129"/>
    </location>
</feature>
<gene>
    <name evidence="9" type="primary">LOC100196996</name>
</gene>
<evidence type="ECO:0000256" key="2">
    <source>
        <dbReference type="ARBA" id="ARBA00022771"/>
    </source>
</evidence>
<feature type="domain" description="CHY-type" evidence="6">
    <location>
        <begin position="1"/>
        <end position="64"/>
    </location>
</feature>
<dbReference type="PROSITE" id="PS50089">
    <property type="entry name" value="ZF_RING_2"/>
    <property type="match status" value="1"/>
</dbReference>
<evidence type="ECO:0000259" key="5">
    <source>
        <dbReference type="PROSITE" id="PS50089"/>
    </source>
</evidence>
<name>A0ABM4CJV2_HYDVU</name>
<dbReference type="InterPro" id="IPR001841">
    <property type="entry name" value="Znf_RING"/>
</dbReference>
<dbReference type="InterPro" id="IPR037275">
    <property type="entry name" value="Znf_CTCHY_sf"/>
</dbReference>
<sequence length="257" mass="29210">MTECLHYIRRCLIITPCCQKAYNCRQCHDMVEDHELNRDIVDHVQCKQCSTVQNLATHCIECGIRFGMYSCLVCRLFDDTDKQQFHCDKCKTCRVGGQNNFFHCDKCDICLRKTLLNSHQCRTDSGKDNCPVCFENVHTATEPAFVPKCTHLIHVHCYKRIETFGFRRCPLCHASYSEFVNPRSLMGLVVNTISNNNPQNITNTANLGVAANSINDINNNVSMSLNQETINQQVAEALQTLSIEDISFLLNDGDNMS</sequence>
<proteinExistence type="predicted"/>
<dbReference type="SUPFAM" id="SSF161219">
    <property type="entry name" value="CHY zinc finger-like"/>
    <property type="match status" value="1"/>
</dbReference>
<keyword evidence="2 4" id="KW-0863">Zinc-finger</keyword>
<keyword evidence="3" id="KW-0862">Zinc</keyword>
<evidence type="ECO:0000256" key="4">
    <source>
        <dbReference type="PROSITE-ProRule" id="PRU00601"/>
    </source>
</evidence>
<dbReference type="PROSITE" id="PS51266">
    <property type="entry name" value="ZF_CHY"/>
    <property type="match status" value="1"/>
</dbReference>
<dbReference type="Proteomes" id="UP001652625">
    <property type="component" value="Chromosome 09"/>
</dbReference>
<dbReference type="Pfam" id="PF05495">
    <property type="entry name" value="zf-CHY"/>
    <property type="match status" value="1"/>
</dbReference>
<evidence type="ECO:0000313" key="9">
    <source>
        <dbReference type="RefSeq" id="XP_065662029.1"/>
    </source>
</evidence>
<dbReference type="SUPFAM" id="SSF57850">
    <property type="entry name" value="RING/U-box"/>
    <property type="match status" value="1"/>
</dbReference>
<accession>A0ABM4CJV2</accession>
<dbReference type="Gene3D" id="3.30.40.10">
    <property type="entry name" value="Zinc/RING finger domain, C3HC4 (zinc finger)"/>
    <property type="match status" value="1"/>
</dbReference>
<organism evidence="8 9">
    <name type="scientific">Hydra vulgaris</name>
    <name type="common">Hydra</name>
    <name type="synonym">Hydra attenuata</name>
    <dbReference type="NCBI Taxonomy" id="6087"/>
    <lineage>
        <taxon>Eukaryota</taxon>
        <taxon>Metazoa</taxon>
        <taxon>Cnidaria</taxon>
        <taxon>Hydrozoa</taxon>
        <taxon>Hydroidolina</taxon>
        <taxon>Anthoathecata</taxon>
        <taxon>Aplanulata</taxon>
        <taxon>Hydridae</taxon>
        <taxon>Hydra</taxon>
    </lineage>
</organism>
<dbReference type="InterPro" id="IPR008913">
    <property type="entry name" value="Znf_CHY"/>
</dbReference>
<dbReference type="InterPro" id="IPR017921">
    <property type="entry name" value="Znf_CTCHY"/>
</dbReference>
<dbReference type="RefSeq" id="XP_065662029.1">
    <property type="nucleotide sequence ID" value="XM_065805957.1"/>
</dbReference>
<feature type="domain" description="RING-type" evidence="5">
    <location>
        <begin position="130"/>
        <end position="173"/>
    </location>
</feature>
<evidence type="ECO:0000256" key="1">
    <source>
        <dbReference type="ARBA" id="ARBA00022723"/>
    </source>
</evidence>
<protein>
    <submittedName>
        <fullName evidence="9">RING finger and CHY zinc finger domain-containing protein 1</fullName>
    </submittedName>
</protein>
<evidence type="ECO:0000256" key="3">
    <source>
        <dbReference type="ARBA" id="ARBA00022833"/>
    </source>
</evidence>
<keyword evidence="8" id="KW-1185">Reference proteome</keyword>
<evidence type="ECO:0000313" key="8">
    <source>
        <dbReference type="Proteomes" id="UP001652625"/>
    </source>
</evidence>
<dbReference type="InterPro" id="IPR013083">
    <property type="entry name" value="Znf_RING/FYVE/PHD"/>
</dbReference>
<keyword evidence="1" id="KW-0479">Metal-binding</keyword>
<dbReference type="InterPro" id="IPR037274">
    <property type="entry name" value="Znf_CHY_sf"/>
</dbReference>
<dbReference type="SUPFAM" id="SSF161245">
    <property type="entry name" value="Zinc hairpin stack"/>
    <property type="match status" value="1"/>
</dbReference>
<evidence type="ECO:0000259" key="6">
    <source>
        <dbReference type="PROSITE" id="PS51266"/>
    </source>
</evidence>
<dbReference type="PROSITE" id="PS51270">
    <property type="entry name" value="ZF_CTCHY"/>
    <property type="match status" value="1"/>
</dbReference>
<dbReference type="PANTHER" id="PTHR21319:SF53">
    <property type="entry name" value="RING FINGER AND CHY ZINC FINGER DOMAIN-CONTAINING PROTEIN 1"/>
    <property type="match status" value="1"/>
</dbReference>
<evidence type="ECO:0000259" key="7">
    <source>
        <dbReference type="PROSITE" id="PS51270"/>
    </source>
</evidence>
<dbReference type="PANTHER" id="PTHR21319">
    <property type="entry name" value="RING FINGER AND CHY ZINC FINGER DOMAIN-CONTAINING PROTEIN 1"/>
    <property type="match status" value="1"/>
</dbReference>